<feature type="compositionally biased region" description="Low complexity" evidence="15">
    <location>
        <begin position="239"/>
        <end position="250"/>
    </location>
</feature>
<feature type="region of interest" description="Disordered" evidence="15">
    <location>
        <begin position="101"/>
        <end position="122"/>
    </location>
</feature>
<dbReference type="GO" id="GO:0046512">
    <property type="term" value="P:sphingosine biosynthetic process"/>
    <property type="evidence" value="ECO:0007669"/>
    <property type="project" value="TreeGrafter"/>
</dbReference>
<evidence type="ECO:0000256" key="3">
    <source>
        <dbReference type="ARBA" id="ARBA00004991"/>
    </source>
</evidence>
<feature type="transmembrane region" description="Helical" evidence="16">
    <location>
        <begin position="433"/>
        <end position="450"/>
    </location>
</feature>
<evidence type="ECO:0000313" key="17">
    <source>
        <dbReference type="EMBL" id="CAL1594153.1"/>
    </source>
</evidence>
<keyword evidence="14" id="KW-0479">Metal-binding</keyword>
<evidence type="ECO:0000256" key="2">
    <source>
        <dbReference type="ARBA" id="ARBA00004760"/>
    </source>
</evidence>
<keyword evidence="8" id="KW-0443">Lipid metabolism</keyword>
<feature type="transmembrane region" description="Helical" evidence="16">
    <location>
        <begin position="470"/>
        <end position="489"/>
    </location>
</feature>
<proteinExistence type="inferred from homology"/>
<feature type="transmembrane region" description="Helical" evidence="16">
    <location>
        <begin position="370"/>
        <end position="397"/>
    </location>
</feature>
<evidence type="ECO:0000256" key="16">
    <source>
        <dbReference type="SAM" id="Phobius"/>
    </source>
</evidence>
<keyword evidence="6 16" id="KW-0812">Transmembrane</keyword>
<sequence>MTLSFVGQMLDELSILWVSSQWGTLWFPRKHFPAFIKELGASPLLLRSTLRQKTSLPPLALLSLSYSLISATLTLSSPQSLYLNDPLPRWLPRSSPSLHPLHSSRRLSSSSRVPPLPSQPSRPSLLSTLIVSDTLSILSLHLAPSDRLSQISPIFISRLSSPRTPLTHLRPPLLSSNSLSPLSQFIITSSSRPAHKPSHVQHLSWSVPTDIHFSPTINPLSLKTHALSSYLFSTSSHPHLSSPSSLITPLSPLPPRPLRTQSDHTNHTLSIQITKALSLPHLTTSTSRTNSPTQSSSHQPLLVDSLPRSIIPPFISPHLPQPPSLSSLLQSSPLLALRLSLLISRPNSRVSPLSSSPHPFSHLSPPCSSLALPLLLFLYSTFSKLVLVLTLITTAVSFVKPTVNAYALNCFGLHFLYLLAIEMRCCTDLRALHLAKLSVGLWVLAISCWITDRFGCSFWQQLNFCYLHSLWHILIVIAVAYGSTLIAYLDANYEIPYSLPGLQFWPCDQWPLGLPHIVLKGTSRTRKTC</sequence>
<comment type="pathway">
    <text evidence="3">Sphingolipid metabolism.</text>
</comment>
<evidence type="ECO:0000256" key="1">
    <source>
        <dbReference type="ARBA" id="ARBA00004141"/>
    </source>
</evidence>
<dbReference type="PANTHER" id="PTHR46139:SF2">
    <property type="entry name" value="ALKALINE CERAMIDASE 1"/>
    <property type="match status" value="1"/>
</dbReference>
<feature type="binding site" evidence="14">
    <location>
        <position position="468"/>
    </location>
    <ligand>
        <name>Zn(2+)</name>
        <dbReference type="ChEBI" id="CHEBI:29105"/>
        <note>catalytic</note>
    </ligand>
</feature>
<comment type="pathway">
    <text evidence="2">Lipid metabolism; sphingolipid metabolism.</text>
</comment>
<dbReference type="Pfam" id="PF05875">
    <property type="entry name" value="Ceramidase"/>
    <property type="match status" value="1"/>
</dbReference>
<keyword evidence="7" id="KW-0378">Hydrolase</keyword>
<name>A0AAV2KZP3_KNICA</name>
<dbReference type="GO" id="GO:0016020">
    <property type="term" value="C:membrane"/>
    <property type="evidence" value="ECO:0007669"/>
    <property type="project" value="UniProtKB-SubCell"/>
</dbReference>
<protein>
    <recommendedName>
        <fullName evidence="5">ceramidase</fullName>
        <ecNumber evidence="5">3.5.1.23</ecNumber>
    </recommendedName>
</protein>
<keyword evidence="8" id="KW-0746">Sphingolipid metabolism</keyword>
<dbReference type="GO" id="GO:0046514">
    <property type="term" value="P:ceramide catabolic process"/>
    <property type="evidence" value="ECO:0007669"/>
    <property type="project" value="TreeGrafter"/>
</dbReference>
<feature type="binding site" evidence="14">
    <location>
        <position position="472"/>
    </location>
    <ligand>
        <name>Zn(2+)</name>
        <dbReference type="ChEBI" id="CHEBI:29105"/>
        <note>catalytic</note>
    </ligand>
</feature>
<evidence type="ECO:0000256" key="15">
    <source>
        <dbReference type="SAM" id="MobiDB-lite"/>
    </source>
</evidence>
<dbReference type="Proteomes" id="UP001497482">
    <property type="component" value="Chromosome 20"/>
</dbReference>
<keyword evidence="18" id="KW-1185">Reference proteome</keyword>
<feature type="region of interest" description="Disordered" evidence="15">
    <location>
        <begin position="239"/>
        <end position="263"/>
    </location>
</feature>
<evidence type="ECO:0000256" key="9">
    <source>
        <dbReference type="ARBA" id="ARBA00022989"/>
    </source>
</evidence>
<dbReference type="AlphaFoldDB" id="A0AAV2KZP3"/>
<evidence type="ECO:0000313" key="18">
    <source>
        <dbReference type="Proteomes" id="UP001497482"/>
    </source>
</evidence>
<dbReference type="GO" id="GO:0005783">
    <property type="term" value="C:endoplasmic reticulum"/>
    <property type="evidence" value="ECO:0007669"/>
    <property type="project" value="TreeGrafter"/>
</dbReference>
<keyword evidence="14" id="KW-0862">Zinc</keyword>
<organism evidence="17 18">
    <name type="scientific">Knipowitschia caucasica</name>
    <name type="common">Caucasian dwarf goby</name>
    <name type="synonym">Pomatoschistus caucasicus</name>
    <dbReference type="NCBI Taxonomy" id="637954"/>
    <lineage>
        <taxon>Eukaryota</taxon>
        <taxon>Metazoa</taxon>
        <taxon>Chordata</taxon>
        <taxon>Craniata</taxon>
        <taxon>Vertebrata</taxon>
        <taxon>Euteleostomi</taxon>
        <taxon>Actinopterygii</taxon>
        <taxon>Neopterygii</taxon>
        <taxon>Teleostei</taxon>
        <taxon>Neoteleostei</taxon>
        <taxon>Acanthomorphata</taxon>
        <taxon>Gobiaria</taxon>
        <taxon>Gobiiformes</taxon>
        <taxon>Gobioidei</taxon>
        <taxon>Gobiidae</taxon>
        <taxon>Gobiinae</taxon>
        <taxon>Knipowitschia</taxon>
    </lineage>
</organism>
<dbReference type="GO" id="GO:0017040">
    <property type="term" value="F:N-acylsphingosine amidohydrolase activity"/>
    <property type="evidence" value="ECO:0007669"/>
    <property type="project" value="UniProtKB-EC"/>
</dbReference>
<comment type="cofactor">
    <cofactor evidence="14">
        <name>Zn(2+)</name>
        <dbReference type="ChEBI" id="CHEBI:29105"/>
    </cofactor>
</comment>
<evidence type="ECO:0000256" key="8">
    <source>
        <dbReference type="ARBA" id="ARBA00022919"/>
    </source>
</evidence>
<evidence type="ECO:0000256" key="5">
    <source>
        <dbReference type="ARBA" id="ARBA00011891"/>
    </source>
</evidence>
<accession>A0AAV2KZP3</accession>
<evidence type="ECO:0000256" key="6">
    <source>
        <dbReference type="ARBA" id="ARBA00022692"/>
    </source>
</evidence>
<evidence type="ECO:0000256" key="10">
    <source>
        <dbReference type="ARBA" id="ARBA00023136"/>
    </source>
</evidence>
<dbReference type="PANTHER" id="PTHR46139">
    <property type="entry name" value="ALKALINE CERAMIDASE"/>
    <property type="match status" value="1"/>
</dbReference>
<evidence type="ECO:0000256" key="4">
    <source>
        <dbReference type="ARBA" id="ARBA00009780"/>
    </source>
</evidence>
<dbReference type="GO" id="GO:0046872">
    <property type="term" value="F:metal ion binding"/>
    <property type="evidence" value="ECO:0007669"/>
    <property type="project" value="UniProtKB-KW"/>
</dbReference>
<dbReference type="EC" id="3.5.1.23" evidence="5"/>
<evidence type="ECO:0000256" key="14">
    <source>
        <dbReference type="PIRSR" id="PIRSR608901-2"/>
    </source>
</evidence>
<gene>
    <name evidence="17" type="ORF">KC01_LOCUS23142</name>
</gene>
<keyword evidence="9 16" id="KW-1133">Transmembrane helix</keyword>
<reference evidence="17 18" key="1">
    <citation type="submission" date="2024-04" db="EMBL/GenBank/DDBJ databases">
        <authorList>
            <person name="Waldvogel A.-M."/>
            <person name="Schoenle A."/>
        </authorList>
    </citation>
    <scope>NUCLEOTIDE SEQUENCE [LARGE SCALE GENOMIC DNA]</scope>
</reference>
<evidence type="ECO:0000256" key="7">
    <source>
        <dbReference type="ARBA" id="ARBA00022801"/>
    </source>
</evidence>
<comment type="similarity">
    <text evidence="4">Belongs to the alkaline ceramidase family.</text>
</comment>
<dbReference type="EMBL" id="OZ035842">
    <property type="protein sequence ID" value="CAL1594153.1"/>
    <property type="molecule type" value="Genomic_DNA"/>
</dbReference>
<evidence type="ECO:0000256" key="12">
    <source>
        <dbReference type="ARBA" id="ARBA00048323"/>
    </source>
</evidence>
<comment type="catalytic activity">
    <reaction evidence="11">
        <text>N-(9Z-octadecenoyl)-sphing-4-enine + H2O = sphing-4-enine + (9Z)-octadecenoate</text>
        <dbReference type="Rhea" id="RHEA:41299"/>
        <dbReference type="ChEBI" id="CHEBI:15377"/>
        <dbReference type="ChEBI" id="CHEBI:30823"/>
        <dbReference type="ChEBI" id="CHEBI:57756"/>
        <dbReference type="ChEBI" id="CHEBI:77996"/>
    </reaction>
    <physiologicalReaction direction="left-to-right" evidence="11">
        <dbReference type="Rhea" id="RHEA:41300"/>
    </physiologicalReaction>
</comment>
<keyword evidence="10 16" id="KW-0472">Membrane</keyword>
<evidence type="ECO:0000256" key="13">
    <source>
        <dbReference type="ARBA" id="ARBA00049511"/>
    </source>
</evidence>
<feature type="compositionally biased region" description="Low complexity" evidence="15">
    <location>
        <begin position="101"/>
        <end position="113"/>
    </location>
</feature>
<comment type="subcellular location">
    <subcellularLocation>
        <location evidence="1">Membrane</location>
        <topology evidence="1">Multi-pass membrane protein</topology>
    </subcellularLocation>
</comment>
<evidence type="ECO:0000256" key="11">
    <source>
        <dbReference type="ARBA" id="ARBA00047401"/>
    </source>
</evidence>
<comment type="catalytic activity">
    <reaction evidence="12">
        <text>an N-acylsphing-4-enine + H2O = sphing-4-enine + a fatty acid</text>
        <dbReference type="Rhea" id="RHEA:20856"/>
        <dbReference type="ChEBI" id="CHEBI:15377"/>
        <dbReference type="ChEBI" id="CHEBI:28868"/>
        <dbReference type="ChEBI" id="CHEBI:52639"/>
        <dbReference type="ChEBI" id="CHEBI:57756"/>
        <dbReference type="EC" id="3.5.1.23"/>
    </reaction>
    <physiologicalReaction direction="left-to-right" evidence="12">
        <dbReference type="Rhea" id="RHEA:20857"/>
    </physiologicalReaction>
</comment>
<comment type="catalytic activity">
    <reaction evidence="13">
        <text>an N-acylsphinganine + H2O = sphinganine + a fatty acid</text>
        <dbReference type="Rhea" id="RHEA:33551"/>
        <dbReference type="ChEBI" id="CHEBI:15377"/>
        <dbReference type="ChEBI" id="CHEBI:28868"/>
        <dbReference type="ChEBI" id="CHEBI:31488"/>
        <dbReference type="ChEBI" id="CHEBI:57817"/>
    </reaction>
    <physiologicalReaction direction="left-to-right" evidence="13">
        <dbReference type="Rhea" id="RHEA:33552"/>
    </physiologicalReaction>
</comment>
<dbReference type="InterPro" id="IPR008901">
    <property type="entry name" value="ACER"/>
</dbReference>